<dbReference type="EMBL" id="JBHRTF010000003">
    <property type="protein sequence ID" value="MFC3115453.1"/>
    <property type="molecule type" value="Genomic_DNA"/>
</dbReference>
<evidence type="ECO:0000313" key="2">
    <source>
        <dbReference type="EMBL" id="MFC3115453.1"/>
    </source>
</evidence>
<reference evidence="3" key="1">
    <citation type="journal article" date="2019" name="Int. J. Syst. Evol. Microbiol.">
        <title>The Global Catalogue of Microorganisms (GCM) 10K type strain sequencing project: providing services to taxonomists for standard genome sequencing and annotation.</title>
        <authorList>
            <consortium name="The Broad Institute Genomics Platform"/>
            <consortium name="The Broad Institute Genome Sequencing Center for Infectious Disease"/>
            <person name="Wu L."/>
            <person name="Ma J."/>
        </authorList>
    </citation>
    <scope>NUCLEOTIDE SEQUENCE [LARGE SCALE GENOMIC DNA]</scope>
    <source>
        <strain evidence="3">KCTC 52237</strain>
    </source>
</reference>
<comment type="caution">
    <text evidence="2">The sequence shown here is derived from an EMBL/GenBank/DDBJ whole genome shotgun (WGS) entry which is preliminary data.</text>
</comment>
<evidence type="ECO:0000313" key="3">
    <source>
        <dbReference type="Proteomes" id="UP001595555"/>
    </source>
</evidence>
<sequence>MLTSAQMLSFQRDGYVVVPGFSAPAFCEKLVNFAKDELAREAMPIEFEADTRYPGAPESRSAEGGTTARRLLMATARSAKLLSWATGEPLKAMLLQLLGPGVVLSQAHHNCIMTKQPAFSSVTGWHRDSRYWHFAKPELVSAWLALGNEQPENGCLWVIPGSHRLVIESRQLDEHQFLRTDLDANQQLLAAALPVPLAQGDLLLFHSNLFHAAGRNTTNNTKFSMVFTYRSADNLPTPGSRSASKPEIPLG</sequence>
<comment type="cofactor">
    <cofactor evidence="1">
        <name>Fe(2+)</name>
        <dbReference type="ChEBI" id="CHEBI:29033"/>
    </cofactor>
</comment>
<gene>
    <name evidence="2" type="ORF">ACFODX_07790</name>
</gene>
<dbReference type="GO" id="GO:0051213">
    <property type="term" value="F:dioxygenase activity"/>
    <property type="evidence" value="ECO:0007669"/>
    <property type="project" value="UniProtKB-KW"/>
</dbReference>
<dbReference type="InterPro" id="IPR008775">
    <property type="entry name" value="Phytyl_CoA_dOase-like"/>
</dbReference>
<dbReference type="SUPFAM" id="SSF51197">
    <property type="entry name" value="Clavaminate synthase-like"/>
    <property type="match status" value="1"/>
</dbReference>
<keyword evidence="2" id="KW-0560">Oxidoreductase</keyword>
<name>A0ABV7FFC9_9GAMM</name>
<keyword evidence="2" id="KW-0223">Dioxygenase</keyword>
<protein>
    <submittedName>
        <fullName evidence="2">Phytanoyl-CoA dioxygenase family protein</fullName>
    </submittedName>
</protein>
<proteinExistence type="predicted"/>
<evidence type="ECO:0000256" key="1">
    <source>
        <dbReference type="ARBA" id="ARBA00001954"/>
    </source>
</evidence>
<dbReference type="PANTHER" id="PTHR20883">
    <property type="entry name" value="PHYTANOYL-COA DIOXYGENASE DOMAIN CONTAINING 1"/>
    <property type="match status" value="1"/>
</dbReference>
<dbReference type="PANTHER" id="PTHR20883:SF48">
    <property type="entry name" value="ECTOINE DIOXYGENASE"/>
    <property type="match status" value="1"/>
</dbReference>
<organism evidence="2 3">
    <name type="scientific">Cellvibrio fontiphilus</name>
    <dbReference type="NCBI Taxonomy" id="1815559"/>
    <lineage>
        <taxon>Bacteria</taxon>
        <taxon>Pseudomonadati</taxon>
        <taxon>Pseudomonadota</taxon>
        <taxon>Gammaproteobacteria</taxon>
        <taxon>Cellvibrionales</taxon>
        <taxon>Cellvibrionaceae</taxon>
        <taxon>Cellvibrio</taxon>
    </lineage>
</organism>
<dbReference type="Gene3D" id="2.60.120.620">
    <property type="entry name" value="q2cbj1_9rhob like domain"/>
    <property type="match status" value="1"/>
</dbReference>
<accession>A0ABV7FFC9</accession>
<keyword evidence="3" id="KW-1185">Reference proteome</keyword>
<dbReference type="Proteomes" id="UP001595555">
    <property type="component" value="Unassembled WGS sequence"/>
</dbReference>
<dbReference type="RefSeq" id="WP_378117746.1">
    <property type="nucleotide sequence ID" value="NZ_JBHRTF010000003.1"/>
</dbReference>
<dbReference type="Pfam" id="PF05721">
    <property type="entry name" value="PhyH"/>
    <property type="match status" value="1"/>
</dbReference>